<dbReference type="AlphaFoldDB" id="A0A238HI40"/>
<name>A0A238HI40_9NEIS</name>
<evidence type="ECO:0000313" key="2">
    <source>
        <dbReference type="EMBL" id="SNB76055.1"/>
    </source>
</evidence>
<dbReference type="EMBL" id="FXUV02000037">
    <property type="protein sequence ID" value="SNB76055.1"/>
    <property type="molecule type" value="Genomic_DNA"/>
</dbReference>
<reference evidence="1" key="1">
    <citation type="submission" date="2017-05" db="EMBL/GenBank/DDBJ databases">
        <authorList>
            <person name="Song R."/>
            <person name="Chenine A.L."/>
            <person name="Ruprecht R.M."/>
        </authorList>
    </citation>
    <scope>NUCLEOTIDE SEQUENCE</scope>
    <source>
        <strain evidence="1">Kingella_eburonensis</strain>
    </source>
</reference>
<sequence length="208" mass="24480">MNEIYHDCVNMIAQNWQIDKNDVPEILAQWCVFEQKHGQFSNVKLKIAKSNMDFWNDSPEFASKFYLFTDYTDTYDSCALWNDGNKKPLSEMPVVALGDDGYLGIIADNLGSFLRMLSSGYLCAARNNYKVNGDELERYCPPLEWLPFENDLPQNYFAFMEFMQNELHLTPDSSPNESLLKAYHQYNFQFIQWCNQYNSWKIDFIKDE</sequence>
<dbReference type="STRING" id="1522312.GCA_900177895_00659"/>
<dbReference type="OrthoDB" id="9179578at2"/>
<dbReference type="EMBL" id="FXUV01000032">
    <property type="protein sequence ID" value="SMQ12816.1"/>
    <property type="molecule type" value="Genomic_DNA"/>
</dbReference>
<dbReference type="Proteomes" id="UP000215450">
    <property type="component" value="Unassembled WGS sequence"/>
</dbReference>
<gene>
    <name evidence="1" type="ORF">KEBURONENSIS_01633</name>
    <name evidence="2" type="ORF">KEBURONENSIS_01643</name>
</gene>
<evidence type="ECO:0000313" key="3">
    <source>
        <dbReference type="Proteomes" id="UP000215450"/>
    </source>
</evidence>
<dbReference type="RefSeq" id="WP_095062920.1">
    <property type="nucleotide sequence ID" value="NZ_FXUV02000037.1"/>
</dbReference>
<keyword evidence="3" id="KW-1185">Reference proteome</keyword>
<organism evidence="1">
    <name type="scientific">Kingella negevensis</name>
    <dbReference type="NCBI Taxonomy" id="1522312"/>
    <lineage>
        <taxon>Bacteria</taxon>
        <taxon>Pseudomonadati</taxon>
        <taxon>Pseudomonadota</taxon>
        <taxon>Betaproteobacteria</taxon>
        <taxon>Neisseriales</taxon>
        <taxon>Neisseriaceae</taxon>
        <taxon>Kingella</taxon>
    </lineage>
</organism>
<evidence type="ECO:0000313" key="1">
    <source>
        <dbReference type="EMBL" id="SMQ12816.1"/>
    </source>
</evidence>
<proteinExistence type="predicted"/>
<protein>
    <submittedName>
        <fullName evidence="1">Uncharacterized protein</fullName>
    </submittedName>
</protein>
<accession>A0A238HI40</accession>
<reference evidence="2 3" key="2">
    <citation type="submission" date="2017-06" db="EMBL/GenBank/DDBJ databases">
        <authorList>
            <person name="Kim H.J."/>
            <person name="Triplett B.A."/>
        </authorList>
    </citation>
    <scope>NUCLEOTIDE SEQUENCE [LARGE SCALE GENOMIC DNA]</scope>
    <source>
        <strain evidence="2">Kingella_eburonensis</strain>
    </source>
</reference>